<dbReference type="SUPFAM" id="SSF51735">
    <property type="entry name" value="NAD(P)-binding Rossmann-fold domains"/>
    <property type="match status" value="1"/>
</dbReference>
<dbReference type="InterPro" id="IPR002347">
    <property type="entry name" value="SDR_fam"/>
</dbReference>
<evidence type="ECO:0000313" key="5">
    <source>
        <dbReference type="EMBL" id="WGW11474.1"/>
    </source>
</evidence>
<comment type="similarity">
    <text evidence="1">Belongs to the short-chain dehydrogenases/reductases (SDR) family.</text>
</comment>
<reference evidence="5 6" key="1">
    <citation type="submission" date="2023-05" db="EMBL/GenBank/DDBJ databases">
        <title>Lithophilousrod everest ZFBP1038 complete genpme.</title>
        <authorList>
            <person name="Tian M."/>
        </authorList>
    </citation>
    <scope>NUCLEOTIDE SEQUENCE [LARGE SCALE GENOMIC DNA]</scope>
    <source>
        <strain evidence="5 6">ZFBP1038</strain>
    </source>
</reference>
<evidence type="ECO:0000313" key="6">
    <source>
        <dbReference type="Proteomes" id="UP001209083"/>
    </source>
</evidence>
<organism evidence="5 6">
    <name type="scientific">Saxibacter everestensis</name>
    <dbReference type="NCBI Taxonomy" id="2909229"/>
    <lineage>
        <taxon>Bacteria</taxon>
        <taxon>Bacillati</taxon>
        <taxon>Actinomycetota</taxon>
        <taxon>Actinomycetes</taxon>
        <taxon>Micrococcales</taxon>
        <taxon>Brevibacteriaceae</taxon>
        <taxon>Saxibacter</taxon>
    </lineage>
</organism>
<dbReference type="EMBL" id="CP090958">
    <property type="protein sequence ID" value="WGW11474.1"/>
    <property type="molecule type" value="Genomic_DNA"/>
</dbReference>
<protein>
    <submittedName>
        <fullName evidence="5">SDR family oxidoreductase</fullName>
    </submittedName>
</protein>
<evidence type="ECO:0000259" key="4">
    <source>
        <dbReference type="SMART" id="SM00822"/>
    </source>
</evidence>
<dbReference type="PANTHER" id="PTHR24321:SF8">
    <property type="entry name" value="ESTRADIOL 17-BETA-DEHYDROGENASE 8-RELATED"/>
    <property type="match status" value="1"/>
</dbReference>
<dbReference type="InterPro" id="IPR057326">
    <property type="entry name" value="KR_dom"/>
</dbReference>
<dbReference type="Pfam" id="PF13561">
    <property type="entry name" value="adh_short_C2"/>
    <property type="match status" value="1"/>
</dbReference>
<dbReference type="RefSeq" id="WP_349638264.1">
    <property type="nucleotide sequence ID" value="NZ_CP090958.1"/>
</dbReference>
<dbReference type="PRINTS" id="PR00080">
    <property type="entry name" value="SDRFAMILY"/>
</dbReference>
<dbReference type="PRINTS" id="PR00081">
    <property type="entry name" value="GDHRDH"/>
</dbReference>
<evidence type="ECO:0000256" key="3">
    <source>
        <dbReference type="ARBA" id="ARBA00023027"/>
    </source>
</evidence>
<dbReference type="SMART" id="SM00822">
    <property type="entry name" value="PKS_KR"/>
    <property type="match status" value="1"/>
</dbReference>
<accession>A0ABY8QSX8</accession>
<keyword evidence="2" id="KW-0560">Oxidoreductase</keyword>
<keyword evidence="6" id="KW-1185">Reference proteome</keyword>
<dbReference type="PROSITE" id="PS00061">
    <property type="entry name" value="ADH_SHORT"/>
    <property type="match status" value="1"/>
</dbReference>
<sequence length="237" mass="24575">MTTFSEKVAVVTGGASGIGAAVVSQLRAAGAEVAVADLTPTRGYPAVDVSDTGSVLQFADLVADRFGRCDVLINCAGIVTVGTIEQLDEADWDRSFAVNVRGVWQMARHLLPLMPEHSAIVNVASGAGLRAIPALPAYVASKAAVVGLSQAMAIDLAERQIRVNCVCPGLVDTPLAAATQEARPDHVREAVADYQNYLIKRSASPDELAGSICFLASDAAAYITGSTLAVDGGRTLH</sequence>
<dbReference type="Proteomes" id="UP001209083">
    <property type="component" value="Chromosome"/>
</dbReference>
<dbReference type="InterPro" id="IPR020904">
    <property type="entry name" value="Sc_DH/Rdtase_CS"/>
</dbReference>
<dbReference type="CDD" id="cd05233">
    <property type="entry name" value="SDR_c"/>
    <property type="match status" value="1"/>
</dbReference>
<gene>
    <name evidence="5" type="ORF">LWF01_15475</name>
</gene>
<evidence type="ECO:0000256" key="1">
    <source>
        <dbReference type="ARBA" id="ARBA00006484"/>
    </source>
</evidence>
<keyword evidence="3" id="KW-0520">NAD</keyword>
<dbReference type="Gene3D" id="3.40.50.720">
    <property type="entry name" value="NAD(P)-binding Rossmann-like Domain"/>
    <property type="match status" value="1"/>
</dbReference>
<name>A0ABY8QSX8_9MICO</name>
<proteinExistence type="inferred from homology"/>
<dbReference type="PANTHER" id="PTHR24321">
    <property type="entry name" value="DEHYDROGENASES, SHORT CHAIN"/>
    <property type="match status" value="1"/>
</dbReference>
<feature type="domain" description="Ketoreductase" evidence="4">
    <location>
        <begin position="7"/>
        <end position="160"/>
    </location>
</feature>
<dbReference type="InterPro" id="IPR036291">
    <property type="entry name" value="NAD(P)-bd_dom_sf"/>
</dbReference>
<evidence type="ECO:0000256" key="2">
    <source>
        <dbReference type="ARBA" id="ARBA00023002"/>
    </source>
</evidence>